<sequence length="298" mass="33780">MSPTHSMLSPNEKPREERSYVDFFPDLNLDEQLVVVFDHKDRSDAAASPPPGGNDGAAHSSFFRLRDEASSSQSPALVLTTKKAHLELPKPRFEKVSDKVAEASLARNKFHRPSAHYIRHTEPTETELLNTVEYDLDEEDMVFLGLLNAERSESNDTALTEDVFELIIDQIEKQWFDLIKDTQREISTLLQEQIPAENVACAICEEDECDNSNAIVFCDGCNLAVHQDCYGVPYIPEGQWLCRRCMLSPDRDPECIFCPHRDGAFKKTTSNKWAHLLCALWIPEVCISNTVYMEPVDS</sequence>
<comment type="caution">
    <text evidence="1">The sequence shown here is derived from an EMBL/GenBank/DDBJ whole genome shotgun (WGS) entry which is preliminary data.</text>
</comment>
<name>A0ACC1HCF7_9FUNG</name>
<evidence type="ECO:0000313" key="1">
    <source>
        <dbReference type="EMBL" id="KAJ1672773.1"/>
    </source>
</evidence>
<proteinExistence type="predicted"/>
<reference evidence="1" key="1">
    <citation type="submission" date="2022-06" db="EMBL/GenBank/DDBJ databases">
        <title>Phylogenomic reconstructions and comparative analyses of Kickxellomycotina fungi.</title>
        <authorList>
            <person name="Reynolds N.K."/>
            <person name="Stajich J.E."/>
            <person name="Barry K."/>
            <person name="Grigoriev I.V."/>
            <person name="Crous P."/>
            <person name="Smith M.E."/>
        </authorList>
    </citation>
    <scope>NUCLEOTIDE SEQUENCE</scope>
    <source>
        <strain evidence="1">RSA 2271</strain>
    </source>
</reference>
<dbReference type="Proteomes" id="UP001145114">
    <property type="component" value="Unassembled WGS sequence"/>
</dbReference>
<keyword evidence="2" id="KW-1185">Reference proteome</keyword>
<feature type="non-terminal residue" evidence="1">
    <location>
        <position position="298"/>
    </location>
</feature>
<evidence type="ECO:0000313" key="2">
    <source>
        <dbReference type="Proteomes" id="UP001145114"/>
    </source>
</evidence>
<protein>
    <submittedName>
        <fullName evidence="1">Uncharacterized protein</fullName>
    </submittedName>
</protein>
<dbReference type="EMBL" id="JAMZIH010007867">
    <property type="protein sequence ID" value="KAJ1672773.1"/>
    <property type="molecule type" value="Genomic_DNA"/>
</dbReference>
<accession>A0ACC1HCF7</accession>
<organism evidence="1 2">
    <name type="scientific">Spiromyces aspiralis</name>
    <dbReference type="NCBI Taxonomy" id="68401"/>
    <lineage>
        <taxon>Eukaryota</taxon>
        <taxon>Fungi</taxon>
        <taxon>Fungi incertae sedis</taxon>
        <taxon>Zoopagomycota</taxon>
        <taxon>Kickxellomycotina</taxon>
        <taxon>Kickxellomycetes</taxon>
        <taxon>Kickxellales</taxon>
        <taxon>Kickxellaceae</taxon>
        <taxon>Spiromyces</taxon>
    </lineage>
</organism>
<gene>
    <name evidence="1" type="ORF">EV182_006535</name>
</gene>